<evidence type="ECO:0000256" key="29">
    <source>
        <dbReference type="ARBA" id="ARBA00023280"/>
    </source>
</evidence>
<evidence type="ECO:0000256" key="30">
    <source>
        <dbReference type="ARBA" id="ARBA00023288"/>
    </source>
</evidence>
<dbReference type="GO" id="GO:1903911">
    <property type="term" value="P:positive regulation of receptor clustering"/>
    <property type="evidence" value="ECO:0007669"/>
    <property type="project" value="UniProtKB-UniRule"/>
</dbReference>
<keyword evidence="14 33" id="KW-0812">Transmembrane</keyword>
<keyword evidence="18 33" id="KW-0946">Virion</keyword>
<evidence type="ECO:0000256" key="19">
    <source>
        <dbReference type="ARBA" id="ARBA00022870"/>
    </source>
</evidence>
<sequence length="859" mass="97390">MRVKGIRKNYQHLWRWGIMLLGILMMSNAAEDLWVTVYYGVPVWKEATTTLFCASDAKAYDTEVHNVWATHACVPTDPNPQEVVLGNVTENFNMWKNNMVEQMHEDIISLWDQSLKPCVKLTPLCVTLNCTDDLGNATLGDATNNNNSSELIMEKGEIKNCSFNITTSIRDKVQREYAYFYKLDVIPIDNDNTSYRLISCNTSVITQACPKISFEPIPIHYCAPAGFAILKCNDKKFNGTGPCKNVSTVQCTHGIRPVVSTQLLLNGSLAEKEVVIRSENFTNNAKNIIVQLKESVVINCTRPNNNTRKGIHMGPGGALYTTGNIIGNIRQAHCNLSITQWNNTLQQIVTKLREQFGNKTTIVFNHSSGGDPEIVMHSFNCGGEFFYCNTTKLFNSTWNDNSTWNVNGTGNDNDTIILPCRIKQIVNMWQEVGKAMYAPPIRGLIKCSSNITGLILTRDGGNNITNETEIFRPAGGDMKDNWRSELYKYKVVQIEPLGVAPTKAKRRVVQREKRAVEIGALFLGFLGAAGSTMGAASITLTVQARQLLSGIVQQQNNLLRAIEAQQHLLQLTVWGIKQLQARVLAVERYLRDQQLLGIWGCSGKLICTTAVPWNTSWSNKSLDYIWGNMTWMKWEREIDNYTGIIYTLIEESQNQQEKNEKELLELDKWANLWSWFDITNWLWYIKLFIMIVGGLIGLRIVFTVLSIVNRVRQGYSPLSFQTHLPAQRGPDRPGGIEEEGGERDRDRSGPLVDGFLAIIWVDLRSLCLFSYHRLRDLLLIVTRIVELLGRRGWELLKYWWNLLQYWGQELKKSAVSLLNATAIAVAEGTDRIIEVVQRAFRAILHIPRRIRQGFERALL</sequence>
<dbReference type="EMBL" id="GU331715">
    <property type="protein sequence ID" value="AEO86358.1"/>
    <property type="molecule type" value="Genomic_DNA"/>
</dbReference>
<dbReference type="GO" id="GO:0052031">
    <property type="term" value="P:symbiont-mediated perturbation of host defense response"/>
    <property type="evidence" value="ECO:0007669"/>
    <property type="project" value="UniProtKB-UniRule"/>
</dbReference>
<keyword evidence="12 33" id="KW-1162">Viral penetration into host cytoplasm</keyword>
<comment type="caution">
    <text evidence="33 34">Lacks conserved residue(s) required for the propagation of feature annotation.</text>
</comment>
<dbReference type="Gene3D" id="2.170.40.20">
    <property type="entry name" value="Human immunodeficiency virus 1, Gp160, envelope glycoprotein"/>
    <property type="match status" value="2"/>
</dbReference>
<feature type="disulfide bond" evidence="33">
    <location>
        <begin position="232"/>
        <end position="243"/>
    </location>
</feature>
<dbReference type="GO" id="GO:0005198">
    <property type="term" value="F:structural molecule activity"/>
    <property type="evidence" value="ECO:0007669"/>
    <property type="project" value="UniProtKB-UniRule"/>
</dbReference>
<evidence type="ECO:0000256" key="3">
    <source>
        <dbReference type="ARBA" id="ARBA00004505"/>
    </source>
</evidence>
<keyword evidence="7 33" id="KW-1168">Fusion of virus membrane with host membrane</keyword>
<comment type="miscellaneous">
    <text evidence="33">HIV-1 lineages are divided in three main groups, M (for Major), O (for Outlier), and N (for New, or Non-M, Non-O). The vast majority of strains found worldwide belong to the group M. Group O seems to be endemic to and largely confined to Cameroon and neighboring countries in West Central Africa, where these viruses represent a small minority of HIV-1 strains. The group N is represented by a limited number of isolates from Cameroonian persons. The group M is further subdivided in 9 clades or subtypes (A to D, F to H, J and K).</text>
</comment>
<evidence type="ECO:0000256" key="25">
    <source>
        <dbReference type="ARBA" id="ARBA00023136"/>
    </source>
</evidence>
<dbReference type="HAMAP" id="MF_04083">
    <property type="entry name" value="HIV_ENV"/>
    <property type="match status" value="1"/>
</dbReference>
<comment type="PTM">
    <text evidence="33">Highly glycosylated by host. The high number of glycan on the protein is reffered to as 'glycan shield' because it contributes to hide protein sequence from adaptive immune system.</text>
</comment>
<feature type="region of interest" description="Disordered" evidence="35">
    <location>
        <begin position="722"/>
        <end position="747"/>
    </location>
</feature>
<evidence type="ECO:0000256" key="34">
    <source>
        <dbReference type="RuleBase" id="RU363095"/>
    </source>
</evidence>
<dbReference type="InterPro" id="IPR037527">
    <property type="entry name" value="Gp160"/>
</dbReference>
<comment type="subcellular location">
    <molecule>Surface protein gp120</molecule>
    <subcellularLocation>
        <location evidence="33">Virion membrane</location>
        <topology evidence="33">Peripheral membrane protein</topology>
    </subcellularLocation>
    <subcellularLocation>
        <location evidence="33">Host cell membrane</location>
        <topology evidence="33">Peripheral membrane protein</topology>
    </subcellularLocation>
    <subcellularLocation>
        <location evidence="33">Host endosome membrane</location>
        <topology evidence="33">Single-pass type I membrane protein</topology>
    </subcellularLocation>
    <text evidence="33">The surface protein is not anchored to the viral envelope, but associates with the extravirion surface through its binding to TM. It is probably concentrated at the site of budding and incorporated into the virions possibly by contacts between the cytoplasmic tail of Env and the N-terminus of Gag.</text>
</comment>
<dbReference type="GO" id="GO:0019031">
    <property type="term" value="C:viral envelope"/>
    <property type="evidence" value="ECO:0007669"/>
    <property type="project" value="UniProtKB-KW"/>
</dbReference>
<feature type="topological domain" description="Cytoplasmic" evidence="33">
    <location>
        <begin position="709"/>
        <end position="859"/>
    </location>
</feature>
<feature type="coiled-coil region" evidence="33">
    <location>
        <begin position="636"/>
        <end position="670"/>
    </location>
</feature>
<dbReference type="SUPFAM" id="SSF58069">
    <property type="entry name" value="Virus ectodomain"/>
    <property type="match status" value="1"/>
</dbReference>
<dbReference type="GO" id="GO:0019082">
    <property type="term" value="P:viral protein processing"/>
    <property type="evidence" value="ECO:0007669"/>
    <property type="project" value="UniProtKB-UniRule"/>
</dbReference>
<evidence type="ECO:0000256" key="20">
    <source>
        <dbReference type="ARBA" id="ARBA00022879"/>
    </source>
</evidence>
<comment type="domain">
    <text evidence="33">The membrane proximal external region (MPER) present in gp41 is a tryptophan-rich region recognized by the antibodies 2F5, Z13, and 4E10. MPER seems to play a role in fusion.</text>
</comment>
<dbReference type="GO" id="GO:0019064">
    <property type="term" value="P:fusion of virus membrane with host plasma membrane"/>
    <property type="evidence" value="ECO:0007669"/>
    <property type="project" value="UniProtKB-UniRule"/>
</dbReference>
<evidence type="ECO:0000259" key="37">
    <source>
        <dbReference type="Pfam" id="PF00517"/>
    </source>
</evidence>
<keyword evidence="31 33" id="KW-1160">Virus entry into host cell</keyword>
<feature type="domain" description="Human immunodeficiency virus 1 envelope glycoprotein Gp120" evidence="36">
    <location>
        <begin position="33"/>
        <end position="514"/>
    </location>
</feature>
<feature type="region of interest" description="Immunosuppression" evidence="33">
    <location>
        <begin position="577"/>
        <end position="595"/>
    </location>
</feature>
<gene>
    <name evidence="33 38" type="primary">env</name>
</gene>
<evidence type="ECO:0000256" key="14">
    <source>
        <dbReference type="ARBA" id="ARBA00022692"/>
    </source>
</evidence>
<evidence type="ECO:0000313" key="38">
    <source>
        <dbReference type="EMBL" id="AEO86358.1"/>
    </source>
</evidence>
<evidence type="ECO:0000256" key="7">
    <source>
        <dbReference type="ARBA" id="ARBA00022506"/>
    </source>
</evidence>
<comment type="domain">
    <text evidence="33">The YXXL motif is involved in determining the exact site of viral release at the surface of infected mononuclear cells and promotes endocytosis. YXXL and di-leucine endocytosis motifs interact directly or indirectly with the clathrin adapter complexes, opperate independently, and their activities are not additive.</text>
</comment>
<comment type="similarity">
    <text evidence="33">Belongs to the HIV-1 env protein family.</text>
</comment>
<comment type="PTM">
    <text evidence="33">Specific enzymatic cleavages in vivo yield mature proteins. Envelope glycoproteins are synthesized as a inactive precursor that is heavily N-glycosylated and processed likely by host cell furin in the Golgi to yield the mature SU and TM proteins. The cleavage site between SU and TM requires the minimal sequence [KR]-X-[KR]-R. About 2 of the 9 disulfide bonds of gp41 are reduced by P4HB/PDI, following binding to CD4 receptor.</text>
</comment>
<keyword evidence="30 33" id="KW-0449">Lipoprotein</keyword>
<dbReference type="GO" id="GO:1903908">
    <property type="term" value="P:positive regulation of plasma membrane raft polarization"/>
    <property type="evidence" value="ECO:0007669"/>
    <property type="project" value="UniProtKB-UniRule"/>
</dbReference>
<keyword evidence="28 33" id="KW-0325">Glycoprotein</keyword>
<evidence type="ECO:0000256" key="1">
    <source>
        <dbReference type="ARBA" id="ARBA00004402"/>
    </source>
</evidence>
<dbReference type="GO" id="GO:0039654">
    <property type="term" value="P:fusion of virus membrane with host endosome membrane"/>
    <property type="evidence" value="ECO:0007669"/>
    <property type="project" value="UniProtKB-UniRule"/>
</dbReference>
<feature type="region of interest" description="Fusion peptide" evidence="33">
    <location>
        <begin position="515"/>
        <end position="535"/>
    </location>
</feature>
<comment type="subunit">
    <text evidence="32">The mature envelope protein (Env) consists of a homotrimer of non-covalently associated gp120-gp41 heterodimers. The resulting complex protrudes from the virus surface as a spike. There seems to be as few as 10 spikes on the average virion. Interacts with host CD4, CCR5 and CXCR4. Gp120 also interacts with the C-type lectins CD209/DC-SIGN and CLEC4M/DC-SIGNR (collectively referred to as DC-SIGN(R)). Gp120 and gp41 interact with GalCer. Gp120 interacts with host ITGA4/ITGB7 complex; on CD4+ T-cells, this interaction results in rapid activation of integrin ITGAL/LFA-1, which facilitates efficient cell-to-cell spreading of HIV-1. Gp120 interacts with cell-associated heparan sulfate; this interaction increases virus infectivity on permissive cells and may be involved in infection of CD4- cells.</text>
</comment>
<feature type="chain" id="PRO_5023435136" description="Transmembrane protein gp41" evidence="33">
    <location>
        <begin position="515"/>
        <end position="859"/>
    </location>
</feature>
<dbReference type="InterPro" id="IPR000777">
    <property type="entry name" value="HIV1_Gp120"/>
</dbReference>
<keyword evidence="22 33" id="KW-1133">Transmembrane helix</keyword>
<feature type="transmembrane region" description="Helical" evidence="34">
    <location>
        <begin position="681"/>
        <end position="708"/>
    </location>
</feature>
<organism evidence="38">
    <name type="scientific">Human immunodeficiency virus type 1</name>
    <name type="common">HIV-1</name>
    <dbReference type="NCBI Taxonomy" id="11676"/>
    <lineage>
        <taxon>Viruses</taxon>
        <taxon>Riboviria</taxon>
        <taxon>Pararnavirae</taxon>
        <taxon>Artverviricota</taxon>
        <taxon>Revtraviricetes</taxon>
        <taxon>Ortervirales</taxon>
        <taxon>Retroviridae</taxon>
        <taxon>Orthoretrovirinae</taxon>
        <taxon>Lentivirus</taxon>
        <taxon>Lentivirus humimdef1</taxon>
    </lineage>
</organism>
<proteinExistence type="inferred from homology"/>
<feature type="transmembrane region" description="Helical" evidence="34">
    <location>
        <begin position="12"/>
        <end position="30"/>
    </location>
</feature>
<evidence type="ECO:0000256" key="27">
    <source>
        <dbReference type="ARBA" id="ARBA00023157"/>
    </source>
</evidence>
<comment type="PTM">
    <text evidence="33">Palmitoylation of the transmembrane protein and of Env polyprotein (prior to its proteolytic cleavage) is essential for their association with host cell membrane lipid rafts. Palmitoylation is therefore required for envelope trafficking to classical lipid rafts, but not for viral replication.</text>
</comment>
<feature type="disulfide bond" evidence="33">
    <location>
        <begin position="53"/>
        <end position="73"/>
    </location>
</feature>
<keyword evidence="24 33" id="KW-0175">Coiled coil</keyword>
<evidence type="ECO:0000256" key="35">
    <source>
        <dbReference type="SAM" id="MobiDB-lite"/>
    </source>
</evidence>
<keyword evidence="29 33" id="KW-0899">Viral immunoevasion</keyword>
<keyword evidence="8 33" id="KW-1170">Fusion of virus membrane with host endosomal membrane</keyword>
<dbReference type="GO" id="GO:0055036">
    <property type="term" value="C:virion membrane"/>
    <property type="evidence" value="ECO:0007669"/>
    <property type="project" value="UniProtKB-SubCell"/>
</dbReference>
<keyword evidence="17 33" id="KW-1161">Viral attachment to host cell</keyword>
<dbReference type="GO" id="GO:0044175">
    <property type="term" value="C:host cell endosome membrane"/>
    <property type="evidence" value="ECO:0007669"/>
    <property type="project" value="UniProtKB-SubCell"/>
</dbReference>
<dbReference type="SUPFAM" id="SSF56502">
    <property type="entry name" value="gp120 core"/>
    <property type="match status" value="2"/>
</dbReference>
<evidence type="ECO:0000259" key="36">
    <source>
        <dbReference type="Pfam" id="PF00516"/>
    </source>
</evidence>
<keyword evidence="19 33" id="KW-1043">Host membrane</keyword>
<dbReference type="Pfam" id="PF00516">
    <property type="entry name" value="GP120"/>
    <property type="match status" value="1"/>
</dbReference>
<keyword evidence="16 33" id="KW-0732">Signal</keyword>
<feature type="region of interest" description="CD4-binding loop" evidence="33">
    <location>
        <begin position="367"/>
        <end position="377"/>
    </location>
</feature>
<evidence type="ECO:0000256" key="32">
    <source>
        <dbReference type="ARBA" id="ARBA00062028"/>
    </source>
</evidence>
<keyword evidence="11 33" id="KW-0945">Host-virus interaction</keyword>
<comment type="subcellular location">
    <subcellularLocation>
        <location evidence="3">Host cell membrane</location>
        <topology evidence="3">Peripheral membrane protein</topology>
    </subcellularLocation>
    <subcellularLocation>
        <location evidence="1">Host cell membrane</location>
        <topology evidence="1">Single-pass type I membrane protein</topology>
    </subcellularLocation>
    <subcellularLocation>
        <location evidence="2">Host endosome membrane</location>
        <topology evidence="2">Peripheral membrane protein</topology>
    </subcellularLocation>
    <subcellularLocation>
        <location evidence="5">Host endosome membrane</location>
        <topology evidence="5">Single-pass type I membrane protein</topology>
    </subcellularLocation>
    <subcellularLocation>
        <location evidence="6">Virion membrane</location>
        <topology evidence="6">Peripheral membrane protein</topology>
    </subcellularLocation>
    <subcellularLocation>
        <location evidence="4">Virion membrane</location>
        <topology evidence="4">Single-pass type I membrane protein</topology>
    </subcellularLocation>
</comment>
<evidence type="ECO:0000256" key="12">
    <source>
        <dbReference type="ARBA" id="ARBA00022595"/>
    </source>
</evidence>
<comment type="function">
    <text evidence="33">Envelope glycoprotein gp160: Oligomerizes in the host endoplasmic reticulum into predominantly trimers. In a second time, gp160 transits in the host Golgi, where glycosylation is completed. The precursor is then proteolytically cleaved in the trans-Golgi and thereby activated by cellular furin or furin-like proteases to produce gp120 and gp41.</text>
</comment>
<dbReference type="Gene3D" id="1.10.287.210">
    <property type="match status" value="1"/>
</dbReference>
<protein>
    <recommendedName>
        <fullName evidence="33">Envelope glycoprotein gp160</fullName>
    </recommendedName>
    <alternativeName>
        <fullName evidence="33">Env polyprotein</fullName>
    </alternativeName>
    <component>
        <recommendedName>
            <fullName evidence="33">Surface protein gp120</fullName>
            <shortName evidence="33">SU</shortName>
        </recommendedName>
        <alternativeName>
            <fullName evidence="33">Glycoprotein 120</fullName>
            <shortName evidence="33">gp120</shortName>
        </alternativeName>
    </component>
    <component>
        <recommendedName>
            <fullName evidence="33">Transmembrane protein gp41</fullName>
            <shortName evidence="33">TM</shortName>
        </recommendedName>
        <alternativeName>
            <fullName evidence="33">Glycoprotein 41</fullName>
            <shortName evidence="33">gp41</shortName>
        </alternativeName>
    </component>
</protein>
<comment type="domain">
    <text evidence="33 34">The 17 amino acids long immunosuppressive region is present in many retroviral envelope proteins. Synthetic peptides derived from this relatively conserved sequence inhibit immune function in vitro and in vivo.</text>
</comment>
<evidence type="ECO:0000256" key="22">
    <source>
        <dbReference type="ARBA" id="ARBA00022989"/>
    </source>
</evidence>
<evidence type="ECO:0000256" key="18">
    <source>
        <dbReference type="ARBA" id="ARBA00022844"/>
    </source>
</evidence>
<comment type="subcellular location">
    <molecule>Transmembrane protein gp41</molecule>
    <subcellularLocation>
        <location evidence="33">Virion membrane</location>
        <topology evidence="33">Single-pass type I membrane protein</topology>
    </subcellularLocation>
    <subcellularLocation>
        <location evidence="33">Host cell membrane</location>
        <topology evidence="33">Single-pass type I membrane protein</topology>
    </subcellularLocation>
    <subcellularLocation>
        <location evidence="33">Host endosome membrane</location>
        <topology evidence="33">Single-pass type I membrane protein</topology>
    </subcellularLocation>
    <text evidence="33">It is probably concentrated at the site of budding and incorporated into the virions possibly by contacts between the cytoplasmic tail of Env and the N-terminus of Gag.</text>
</comment>
<feature type="domain" description="Retroviral envelope protein GP41-like" evidence="37">
    <location>
        <begin position="533"/>
        <end position="722"/>
    </location>
</feature>
<evidence type="ECO:0000256" key="28">
    <source>
        <dbReference type="ARBA" id="ARBA00023180"/>
    </source>
</evidence>
<evidence type="ECO:0000256" key="23">
    <source>
        <dbReference type="ARBA" id="ARBA00023046"/>
    </source>
</evidence>
<keyword evidence="13 33" id="KW-0165">Cleavage on pair of basic residues</keyword>
<dbReference type="FunFam" id="1.10.287.210:FF:000001">
    <property type="entry name" value="Envelope glycoprotein gp160"/>
    <property type="match status" value="1"/>
</dbReference>
<keyword evidence="15 33" id="KW-0053">Apoptosis</keyword>
<dbReference type="Gene3D" id="1.20.5.490">
    <property type="entry name" value="Single helix bin"/>
    <property type="match status" value="1"/>
</dbReference>
<comment type="domain">
    <text evidence="33">Some of the most genetically diverse regions of the viral genome are present in Env. They are called variable regions 1 through 5 (V1 through V5). Coreceptor usage of gp120 is determined mainly by the primary structure of the third variable region (V3) in the outer domain of gp120. The sequence of V3 determines which coreceptor, CCR5 and/or CXCR4 (corresponding to R5/macrophage, X4/T cell and R5X4/T cell and macrophage tropism), is used to trigger the fusion potential of the Env complex, and hence which cells the virus can infect. Binding to CCR5 involves a region adjacent in addition to V3.</text>
</comment>
<keyword evidence="27 33" id="KW-1015">Disulfide bond</keyword>
<accession>G3C549</accession>
<evidence type="ECO:0000256" key="17">
    <source>
        <dbReference type="ARBA" id="ARBA00022804"/>
    </source>
</evidence>
<dbReference type="Pfam" id="PF00517">
    <property type="entry name" value="GP41"/>
    <property type="match status" value="1"/>
</dbReference>
<evidence type="ECO:0000256" key="9">
    <source>
        <dbReference type="ARBA" id="ARBA00022511"/>
    </source>
</evidence>
<keyword evidence="20 33" id="KW-0261">Viral envelope protein</keyword>
<dbReference type="FunFam" id="2.170.40.20:FF:000001">
    <property type="entry name" value="Envelope glycoprotein gp160"/>
    <property type="match status" value="1"/>
</dbReference>
<keyword evidence="10 33" id="KW-1165">Clathrin-mediated endocytosis of virus by host</keyword>
<evidence type="ECO:0000256" key="31">
    <source>
        <dbReference type="ARBA" id="ARBA00023296"/>
    </source>
</evidence>
<evidence type="ECO:0000256" key="4">
    <source>
        <dbReference type="ARBA" id="ARBA00004563"/>
    </source>
</evidence>
<feature type="region of interest" description="MPER; binding to GalCer" evidence="33">
    <location>
        <begin position="665"/>
        <end position="686"/>
    </location>
</feature>
<evidence type="ECO:0000256" key="8">
    <source>
        <dbReference type="ARBA" id="ARBA00022510"/>
    </source>
</evidence>
<dbReference type="InterPro" id="IPR036377">
    <property type="entry name" value="Gp120_core_sf"/>
</dbReference>
<evidence type="ECO:0000256" key="2">
    <source>
        <dbReference type="ARBA" id="ARBA00004433"/>
    </source>
</evidence>
<evidence type="ECO:0000256" key="13">
    <source>
        <dbReference type="ARBA" id="ARBA00022685"/>
    </source>
</evidence>
<dbReference type="GO" id="GO:0016020">
    <property type="term" value="C:membrane"/>
    <property type="evidence" value="ECO:0007669"/>
    <property type="project" value="UniProtKB-UniRule"/>
</dbReference>
<dbReference type="GO" id="GO:0020002">
    <property type="term" value="C:host cell plasma membrane"/>
    <property type="evidence" value="ECO:0007669"/>
    <property type="project" value="UniProtKB-SubCell"/>
</dbReference>
<name>G3C549_HV1</name>
<keyword evidence="23 33" id="KW-1039">Host endosome</keyword>
<evidence type="ECO:0000256" key="10">
    <source>
        <dbReference type="ARBA" id="ARBA00022570"/>
    </source>
</evidence>
<keyword evidence="9 33" id="KW-1032">Host cell membrane</keyword>
<comment type="miscellaneous">
    <text evidence="33">Inhibitors targeting HIV-1 viral envelope proteins are used as antiretroviral drugs. Attachment of virions to the cell surface via non-specific interactions and CD4 binding can be blocked by inhibitors that include cyanovirin-N, cyclotriazadisulfonamide analogs, PRO 2000, TNX 355 and PRO 542. In addition, BMS 806 can block CD4-induced conformational changes. Env interactions with the coreceptor molecules can be targeted by CCR5 antagonists including SCH-D, maraviroc (UK 427857) and aplaviroc (GW 873140), and the CXCR4 antagonist AMD 070. Fusion of viral and cellular membranes can be inhibited by peptides such as enfuvirtide and tifuvirtide (T 1249). Resistance to inhibitors associated with mutations in Env are observed. Most of the time, single mutations confer only a modest reduction in drug susceptibility. Combination of several mutations is usually required to develop a high-level drug resistance.</text>
</comment>
<keyword evidence="25 33" id="KW-0472">Membrane</keyword>
<dbReference type="FunFam" id="2.170.40.20:FF:000003">
    <property type="entry name" value="Envelope glycoprotein gp160"/>
    <property type="match status" value="1"/>
</dbReference>
<comment type="function">
    <text evidence="33">Transmembrane protein gp41: Acts as a class I viral fusion protein. Under the current model, the protein has at least 3 conformational states: pre-fusion native state, pre-hairpin intermediate state, and post-fusion hairpin state. During fusion of viral and target intracellular membranes, the coiled coil regions (heptad repeats) assume a trimer-of-hairpins structure, positioning the fusion peptide in close proximity to the C-terminal region of the ectodomain. The formation of this structure appears to drive apposition and subsequent fusion of viral and target cell membranes. Complete fusion occurs in host cell endosomes and is dynamin-dependent, however some lipid transfer might occur at the plasma membrane. The virus undergoes clathrin-dependent internalization long before endosomal fusion, thus minimizing the surface exposure of conserved viral epitopes during fusion and reducing the efficacy of inhibitors targeting these epitopes. Membranes fusion leads to delivery of the nucleocapsid into the cytoplasm.</text>
</comment>
<feature type="lipid moiety-binding region" description="S-palmitoyl cysteine; by host" evidence="33">
    <location>
        <position position="767"/>
    </location>
</feature>
<feature type="region of interest" description="V2" evidence="33">
    <location>
        <begin position="161"/>
        <end position="200"/>
    </location>
</feature>
<evidence type="ECO:0000256" key="11">
    <source>
        <dbReference type="ARBA" id="ARBA00022581"/>
    </source>
</evidence>
<evidence type="ECO:0000256" key="26">
    <source>
        <dbReference type="ARBA" id="ARBA00023139"/>
    </source>
</evidence>
<dbReference type="GO" id="GO:0019062">
    <property type="term" value="P:virion attachment to host cell"/>
    <property type="evidence" value="ECO:0007669"/>
    <property type="project" value="UniProtKB-UniRule"/>
</dbReference>
<feature type="disulfide bond" evidence="33">
    <location>
        <begin position="222"/>
        <end position="251"/>
    </location>
</feature>
<comment type="function">
    <text evidence="33">Surface protein gp120: Attaches the virus to the host lymphoid cell by binding to the primary receptor CD4. This interaction induces a structural rearrangement creating a high affinity binding site for a chemokine coreceptor like CXCR4 and/or CCR5. Acts as a ligand for CD209/DC-SIGN and CLEC4M/DC-SIGNR, which are respectively found on dendritic cells (DCs), and on endothelial cells of liver sinusoids and lymph node sinuses. These interactions allow capture of viral particles at mucosal surfaces by these cells and subsequent transmission to permissive cells. HIV subverts the migration properties of dendritic cells to gain access to CD4+ T-cells in lymph nodes. Virus transmission to permissive T-cells occurs either in trans (without DCs infection, through viral capture and transmission), or in cis (following DCs productive infection, through the usual CD4-gp120 interaction), thereby inducing a robust infection. In trans infection, bound virions remain infectious over days and it is proposed that they are not degraded, but protected in non-lysosomal acidic organelles within the DCs close to the cell membrane thus contributing to the viral infectious potential during DCs' migration from the periphery to the lymphoid tissues. On arrival at lymphoid tissues, intact virions recycle back to DCs' cell surface allowing virus transmission to CD4+ T-cells.</text>
</comment>
<dbReference type="GO" id="GO:0075512">
    <property type="term" value="P:clathrin-dependent endocytosis of virus by host cell"/>
    <property type="evidence" value="ECO:0007669"/>
    <property type="project" value="UniProtKB-UniRule"/>
</dbReference>
<evidence type="ECO:0000256" key="16">
    <source>
        <dbReference type="ARBA" id="ARBA00022729"/>
    </source>
</evidence>
<feature type="disulfide bond" evidence="33">
    <location>
        <begin position="601"/>
        <end position="607"/>
    </location>
</feature>
<organismHost>
    <name type="scientific">Homo sapiens</name>
    <name type="common">Human</name>
    <dbReference type="NCBI Taxonomy" id="9606"/>
</organismHost>
<feature type="short sequence motif" description="Di-leucine internalization motif" evidence="33">
    <location>
        <begin position="858"/>
        <end position="859"/>
    </location>
</feature>
<dbReference type="CDD" id="cd09909">
    <property type="entry name" value="HIV-1-like_HR1-HR2"/>
    <property type="match status" value="1"/>
</dbReference>
<evidence type="ECO:0000256" key="15">
    <source>
        <dbReference type="ARBA" id="ARBA00022703"/>
    </source>
</evidence>
<feature type="short sequence motif" description="YXXL motif; contains endocytosis signal" evidence="33">
    <location>
        <begin position="715"/>
        <end position="718"/>
    </location>
</feature>
<evidence type="ECO:0000256" key="33">
    <source>
        <dbReference type="HAMAP-Rule" id="MF_04083"/>
    </source>
</evidence>
<keyword evidence="21 33" id="KW-1164">Virus endocytosis by host</keyword>
<evidence type="ECO:0000256" key="6">
    <source>
        <dbReference type="ARBA" id="ARBA00004650"/>
    </source>
</evidence>
<reference evidence="38" key="1">
    <citation type="journal article" date="2010" name="PLoS Pathog.">
        <title>High multiplicity infection by HIV-1 in men who have sex with men.</title>
        <authorList>
            <person name="Li H."/>
            <person name="Bar K.J."/>
            <person name="Wang S."/>
            <person name="Decker J.M."/>
            <person name="Chen Y."/>
            <person name="Sun C."/>
            <person name="Salazar-Gonzalez J.F."/>
            <person name="Salazar M.G."/>
            <person name="Learn G.H."/>
            <person name="Morgan C.J."/>
            <person name="Schumacher J.E."/>
            <person name="Giorgi E.E."/>
            <person name="Bhattacharya T."/>
            <person name="Korber B.T."/>
            <person name="Perelson A.S."/>
            <person name="Eron J."/>
            <person name="Hicks C.B."/>
            <person name="Haynes B.F."/>
            <person name="Markowitz M."/>
            <person name="Keele B.F."/>
            <person name="Hahn B.H."/>
            <person name="Shaw G.M."/>
        </authorList>
    </citation>
    <scope>NUCLEOTIDE SEQUENCE</scope>
    <source>
        <strain evidence="38">INME0632_D14</strain>
    </source>
</reference>
<dbReference type="FunFam" id="1.20.5.490:FF:000001">
    <property type="entry name" value="Envelope glycoprotein gp160"/>
    <property type="match status" value="1"/>
</dbReference>
<comment type="subunit">
    <text evidence="33">The mature envelope protein (Env) consists of a homotrimer of non-covalently associated gp120-gp41 heterodimers. The resulting complex protrudes from the virus surface as a spike. There seems to be as few as 10 spikes on the average virion. Surface protein gp120 interacts with host CD4, CCR5 and CXCR4. Gp120 also interacts with the C-type lectins CD209/DC-SIGN and CLEC4M/DC-SIGNR (collectively referred to as DC-SIGN(R)). Gp120 and gp41 interact with GalCer. Gp120 interacts with host ITGA4/ITGB7 complex; on CD4+ T-cells, this interaction results in rapid activation of integrin ITGAL/LFA-1, which facilitates efficient cell-to-cell spreading of HIV-1. Gp120 interacts with cell-associated heparan sulfate; this interaction increases virus infectivity on permissive cells and may be involved in infection of CD4- cells.</text>
</comment>
<feature type="site" description="Cleavage; by host furin" evidence="33">
    <location>
        <begin position="514"/>
        <end position="515"/>
    </location>
</feature>
<feature type="chain" id="PRO_5023435135" description="Envelope glycoprotein gp160" evidence="33">
    <location>
        <begin position="32"/>
        <end position="859"/>
    </location>
</feature>
<evidence type="ECO:0000256" key="21">
    <source>
        <dbReference type="ARBA" id="ARBA00022890"/>
    </source>
</evidence>
<keyword evidence="26 33" id="KW-0564">Palmitate</keyword>
<evidence type="ECO:0000256" key="24">
    <source>
        <dbReference type="ARBA" id="ARBA00023054"/>
    </source>
</evidence>
<dbReference type="InterPro" id="IPR000328">
    <property type="entry name" value="GP41-like"/>
</dbReference>
<evidence type="ECO:0000256" key="5">
    <source>
        <dbReference type="ARBA" id="ARBA00004578"/>
    </source>
</evidence>
<comment type="domain">
    <text evidence="33">The CD4-binding region is targeted by the antibody b12.</text>
</comment>